<reference evidence="9 10" key="1">
    <citation type="submission" date="2017-02" db="EMBL/GenBank/DDBJ databases">
        <title>Arcobacter caeni sp. nov, a new Arcobacter species isolated from reclaimed water.</title>
        <authorList>
            <person name="Figueras M.J."/>
            <person name="Perez-Cataluna A."/>
            <person name="Salas-Masso N."/>
        </authorList>
    </citation>
    <scope>NUCLEOTIDE SEQUENCE [LARGE SCALE GENOMIC DNA]</scope>
    <source>
        <strain evidence="9 10">RW17-10</strain>
    </source>
</reference>
<keyword evidence="1" id="KW-0597">Phosphoprotein</keyword>
<dbReference type="AlphaFoldDB" id="A0A363D5W1"/>
<protein>
    <recommendedName>
        <fullName evidence="8">Histidine kinase domain-containing protein</fullName>
    </recommendedName>
</protein>
<dbReference type="PANTHER" id="PTHR43065:SF10">
    <property type="entry name" value="PEROXIDE STRESS-ACTIVATED HISTIDINE KINASE MAK3"/>
    <property type="match status" value="1"/>
</dbReference>
<keyword evidence="7" id="KW-0812">Transmembrane</keyword>
<evidence type="ECO:0000256" key="4">
    <source>
        <dbReference type="ARBA" id="ARBA00022777"/>
    </source>
</evidence>
<dbReference type="InterPro" id="IPR003594">
    <property type="entry name" value="HATPase_dom"/>
</dbReference>
<dbReference type="Proteomes" id="UP000251135">
    <property type="component" value="Unassembled WGS sequence"/>
</dbReference>
<evidence type="ECO:0000256" key="5">
    <source>
        <dbReference type="ARBA" id="ARBA00022840"/>
    </source>
</evidence>
<dbReference type="Gene3D" id="3.30.565.10">
    <property type="entry name" value="Histidine kinase-like ATPase, C-terminal domain"/>
    <property type="match status" value="1"/>
</dbReference>
<dbReference type="SUPFAM" id="SSF103190">
    <property type="entry name" value="Sensory domain-like"/>
    <property type="match status" value="1"/>
</dbReference>
<proteinExistence type="predicted"/>
<dbReference type="Pfam" id="PF02518">
    <property type="entry name" value="HATPase_c"/>
    <property type="match status" value="1"/>
</dbReference>
<dbReference type="SUPFAM" id="SSF47384">
    <property type="entry name" value="Homodimeric domain of signal transducing histidine kinase"/>
    <property type="match status" value="1"/>
</dbReference>
<dbReference type="EMBL" id="MUXE01000001">
    <property type="protein sequence ID" value="PUE66674.1"/>
    <property type="molecule type" value="Genomic_DNA"/>
</dbReference>
<dbReference type="GO" id="GO:0005524">
    <property type="term" value="F:ATP binding"/>
    <property type="evidence" value="ECO:0007669"/>
    <property type="project" value="UniProtKB-KW"/>
</dbReference>
<feature type="transmembrane region" description="Helical" evidence="7">
    <location>
        <begin position="294"/>
        <end position="313"/>
    </location>
</feature>
<organism evidence="9 10">
    <name type="scientific">Arcobacter caeni</name>
    <dbReference type="NCBI Taxonomy" id="1912877"/>
    <lineage>
        <taxon>Bacteria</taxon>
        <taxon>Pseudomonadati</taxon>
        <taxon>Campylobacterota</taxon>
        <taxon>Epsilonproteobacteria</taxon>
        <taxon>Campylobacterales</taxon>
        <taxon>Arcobacteraceae</taxon>
        <taxon>Arcobacter</taxon>
    </lineage>
</organism>
<evidence type="ECO:0000256" key="1">
    <source>
        <dbReference type="ARBA" id="ARBA00022553"/>
    </source>
</evidence>
<dbReference type="SUPFAM" id="SSF55874">
    <property type="entry name" value="ATPase domain of HSP90 chaperone/DNA topoisomerase II/histidine kinase"/>
    <property type="match status" value="1"/>
</dbReference>
<dbReference type="PROSITE" id="PS50109">
    <property type="entry name" value="HIS_KIN"/>
    <property type="match status" value="1"/>
</dbReference>
<keyword evidence="6" id="KW-0902">Two-component regulatory system</keyword>
<feature type="transmembrane region" description="Helical" evidence="7">
    <location>
        <begin position="7"/>
        <end position="29"/>
    </location>
</feature>
<keyword evidence="3" id="KW-0547">Nucleotide-binding</keyword>
<gene>
    <name evidence="9" type="ORF">B0174_01080</name>
</gene>
<evidence type="ECO:0000256" key="6">
    <source>
        <dbReference type="ARBA" id="ARBA00023012"/>
    </source>
</evidence>
<dbReference type="InterPro" id="IPR036890">
    <property type="entry name" value="HATPase_C_sf"/>
</dbReference>
<accession>A0A363D5W1</accession>
<keyword evidence="7" id="KW-0472">Membrane</keyword>
<evidence type="ECO:0000256" key="2">
    <source>
        <dbReference type="ARBA" id="ARBA00022679"/>
    </source>
</evidence>
<feature type="domain" description="Histidine kinase" evidence="8">
    <location>
        <begin position="474"/>
        <end position="691"/>
    </location>
</feature>
<dbReference type="InterPro" id="IPR036097">
    <property type="entry name" value="HisK_dim/P_sf"/>
</dbReference>
<dbReference type="GO" id="GO:0000155">
    <property type="term" value="F:phosphorelay sensor kinase activity"/>
    <property type="evidence" value="ECO:0007669"/>
    <property type="project" value="InterPro"/>
</dbReference>
<dbReference type="Gene3D" id="1.10.287.130">
    <property type="match status" value="1"/>
</dbReference>
<dbReference type="Gene3D" id="3.30.450.20">
    <property type="entry name" value="PAS domain"/>
    <property type="match status" value="1"/>
</dbReference>
<dbReference type="SMART" id="SM00387">
    <property type="entry name" value="HATPase_c"/>
    <property type="match status" value="1"/>
</dbReference>
<dbReference type="InterPro" id="IPR005467">
    <property type="entry name" value="His_kinase_dom"/>
</dbReference>
<keyword evidence="4" id="KW-0418">Kinase</keyword>
<comment type="caution">
    <text evidence="9">The sequence shown here is derived from an EMBL/GenBank/DDBJ whole genome shotgun (WGS) entry which is preliminary data.</text>
</comment>
<keyword evidence="7" id="KW-1133">Transmembrane helix</keyword>
<evidence type="ECO:0000256" key="7">
    <source>
        <dbReference type="SAM" id="Phobius"/>
    </source>
</evidence>
<keyword evidence="10" id="KW-1185">Reference proteome</keyword>
<evidence type="ECO:0000256" key="3">
    <source>
        <dbReference type="ARBA" id="ARBA00022741"/>
    </source>
</evidence>
<keyword evidence="2" id="KW-0808">Transferase</keyword>
<keyword evidence="5" id="KW-0067">ATP-binding</keyword>
<dbReference type="RefSeq" id="WP_108557784.1">
    <property type="nucleotide sequence ID" value="NZ_MUXE01000001.1"/>
</dbReference>
<dbReference type="PANTHER" id="PTHR43065">
    <property type="entry name" value="SENSOR HISTIDINE KINASE"/>
    <property type="match status" value="1"/>
</dbReference>
<dbReference type="InterPro" id="IPR029151">
    <property type="entry name" value="Sensor-like_sf"/>
</dbReference>
<name>A0A363D5W1_9BACT</name>
<evidence type="ECO:0000259" key="8">
    <source>
        <dbReference type="PROSITE" id="PS50109"/>
    </source>
</evidence>
<sequence length="691" mass="80819">MHTKRNVFIAIFSFLVLTICVLSGTYYYILNKQKILLDSTYNTMNTHILKLTENFIDNKTNTTLAIALSLVKDSELHKLMSSEEYNKFNYNDISLQIKENTKYKNIWIQIIDKNGNSVYRSWTDKKGDNLFFRKDLKKFIENKKVSTSISVGLYSMTIKARAPIMDEENNFLGAIEVIGNFNSISTDLKENKIDSVIIADKKYNEIIQLPFSKIFIDDYYIANENVNKELITYLQQNKIEKYLKIDNYIIENNYMISKYDLYNNKNEKLGYILNFVKLSDIDIRIVESFKIQTIMISAIVLITMLFFFLIYLYTSYLRLLRIQENKKEAILNSQENIIVITLGNEIIDANQRLYDFFTNTKDLESFKRKYKCICSAFIDMKDDIYIIEKYYNGKNWAEHVLANPDKNFRVAIKNMQEEIRHFSIKCSIVKDEDFIIATFTDITQEIEQIQANKEKDRILFQQSKIAAITDTLKNIAHQWRQPLSVISTITSGMKLQKELNILDDNEFNLSCDGIINNTNKLSTTIDNFTNFFNTDDNSTRFSLIEALENTRKFMDSILEKNSIECELIYDNDIILNCNKNDFSQAILNILDNSVHALINVENIEDRFIFMEFKNNILQIKDSGNGIDENIISKILEPYFTTKHQAFGVGLGLYIVNEFFVQNLGYKIDIQNVTYDYKNKNYSGLNFIIDFN</sequence>
<evidence type="ECO:0000313" key="9">
    <source>
        <dbReference type="EMBL" id="PUE66674.1"/>
    </source>
</evidence>
<dbReference type="OrthoDB" id="9772835at2"/>
<evidence type="ECO:0000313" key="10">
    <source>
        <dbReference type="Proteomes" id="UP000251135"/>
    </source>
</evidence>